<dbReference type="Proteomes" id="UP000663854">
    <property type="component" value="Unassembled WGS sequence"/>
</dbReference>
<dbReference type="EMBL" id="CAJNOH010001280">
    <property type="protein sequence ID" value="CAF1199319.1"/>
    <property type="molecule type" value="Genomic_DNA"/>
</dbReference>
<reference evidence="3" key="1">
    <citation type="submission" date="2021-02" db="EMBL/GenBank/DDBJ databases">
        <authorList>
            <person name="Nowell W R."/>
        </authorList>
    </citation>
    <scope>NUCLEOTIDE SEQUENCE</scope>
</reference>
<organism evidence="3 4">
    <name type="scientific">Rotaria sordida</name>
    <dbReference type="NCBI Taxonomy" id="392033"/>
    <lineage>
        <taxon>Eukaryota</taxon>
        <taxon>Metazoa</taxon>
        <taxon>Spiralia</taxon>
        <taxon>Gnathifera</taxon>
        <taxon>Rotifera</taxon>
        <taxon>Eurotatoria</taxon>
        <taxon>Bdelloidea</taxon>
        <taxon>Philodinida</taxon>
        <taxon>Philodinidae</taxon>
        <taxon>Rotaria</taxon>
    </lineage>
</organism>
<accession>A0A815QZ51</accession>
<dbReference type="Proteomes" id="UP000663870">
    <property type="component" value="Unassembled WGS sequence"/>
</dbReference>
<keyword evidence="1" id="KW-0732">Signal</keyword>
<sequence length="160" mass="18256">MCSFVIIIGLVIVVQVYGYQESENLSLTQTTVKNNADNPHLFNEVYSSNWVKFGLSYKRYGPSVHDKYYNYDACRLVVPIHDNYSFTSDGIIDTYGYLYNNSFHPSSPDQNLLFADDDSGGNGQFRFTVSLVPNVTYILVVTTGMGHTYQQQHQTIRLLR</sequence>
<keyword evidence="4" id="KW-1185">Reference proteome</keyword>
<comment type="caution">
    <text evidence="3">The sequence shown here is derived from an EMBL/GenBank/DDBJ whole genome shotgun (WGS) entry which is preliminary data.</text>
</comment>
<proteinExistence type="predicted"/>
<feature type="chain" id="PRO_5044132129" evidence="1">
    <location>
        <begin position="19"/>
        <end position="160"/>
    </location>
</feature>
<dbReference type="EMBL" id="CAJNOL010002166">
    <property type="protein sequence ID" value="CAF1470268.1"/>
    <property type="molecule type" value="Genomic_DNA"/>
</dbReference>
<evidence type="ECO:0000256" key="1">
    <source>
        <dbReference type="SAM" id="SignalP"/>
    </source>
</evidence>
<evidence type="ECO:0000313" key="2">
    <source>
        <dbReference type="EMBL" id="CAF1199319.1"/>
    </source>
</evidence>
<evidence type="ECO:0000313" key="3">
    <source>
        <dbReference type="EMBL" id="CAF1470268.1"/>
    </source>
</evidence>
<protein>
    <submittedName>
        <fullName evidence="3">Uncharacterized protein</fullName>
    </submittedName>
</protein>
<gene>
    <name evidence="3" type="ORF">JXQ802_LOCUS38693</name>
    <name evidence="2" type="ORF">PYM288_LOCUS24787</name>
</gene>
<dbReference type="AlphaFoldDB" id="A0A815QZ51"/>
<name>A0A815QZ51_9BILA</name>
<evidence type="ECO:0000313" key="4">
    <source>
        <dbReference type="Proteomes" id="UP000663870"/>
    </source>
</evidence>
<feature type="signal peptide" evidence="1">
    <location>
        <begin position="1"/>
        <end position="18"/>
    </location>
</feature>